<sequence>MPKVSQLVSYAALVAAMVLTLAITVHFGAF</sequence>
<dbReference type="Proteomes" id="UP000268844">
    <property type="component" value="Unassembled WGS sequence"/>
</dbReference>
<proteinExistence type="predicted"/>
<dbReference type="EMBL" id="UZWD01000028">
    <property type="protein sequence ID" value="VDS05184.1"/>
    <property type="molecule type" value="Genomic_DNA"/>
</dbReference>
<accession>A0A447ICI5</accession>
<dbReference type="AlphaFoldDB" id="A0A447ICI5"/>
<feature type="transmembrane region" description="Helical" evidence="1">
    <location>
        <begin position="7"/>
        <end position="29"/>
    </location>
</feature>
<name>A0A447ICI5_9HYPH</name>
<protein>
    <submittedName>
        <fullName evidence="2">Uncharacterized protein</fullName>
    </submittedName>
</protein>
<evidence type="ECO:0000256" key="1">
    <source>
        <dbReference type="SAM" id="Phobius"/>
    </source>
</evidence>
<keyword evidence="1" id="KW-0472">Membrane</keyword>
<gene>
    <name evidence="2" type="ORF">DEVEQU_02325</name>
</gene>
<organism evidence="2 3">
    <name type="scientific">Devosia equisanguinis</name>
    <dbReference type="NCBI Taxonomy" id="2490941"/>
    <lineage>
        <taxon>Bacteria</taxon>
        <taxon>Pseudomonadati</taxon>
        <taxon>Pseudomonadota</taxon>
        <taxon>Alphaproteobacteria</taxon>
        <taxon>Hyphomicrobiales</taxon>
        <taxon>Devosiaceae</taxon>
        <taxon>Devosia</taxon>
    </lineage>
</organism>
<keyword evidence="3" id="KW-1185">Reference proteome</keyword>
<keyword evidence="1" id="KW-1133">Transmembrane helix</keyword>
<evidence type="ECO:0000313" key="3">
    <source>
        <dbReference type="Proteomes" id="UP000268844"/>
    </source>
</evidence>
<evidence type="ECO:0000313" key="2">
    <source>
        <dbReference type="EMBL" id="VDS05184.1"/>
    </source>
</evidence>
<reference evidence="2 3" key="1">
    <citation type="submission" date="2018-12" db="EMBL/GenBank/DDBJ databases">
        <authorList>
            <person name="Criscuolo A."/>
        </authorList>
    </citation>
    <scope>NUCLEOTIDE SEQUENCE [LARGE SCALE GENOMIC DNA]</scope>
    <source>
        <strain evidence="2">ACIP1116281</strain>
    </source>
</reference>
<keyword evidence="1" id="KW-0812">Transmembrane</keyword>